<evidence type="ECO:0000313" key="6">
    <source>
        <dbReference type="EMBL" id="TBW34757.1"/>
    </source>
</evidence>
<dbReference type="InterPro" id="IPR004364">
    <property type="entry name" value="Aa-tRNA-synt_II"/>
</dbReference>
<name>A0A4Q9VHW2_9HYPH</name>
<evidence type="ECO:0000256" key="2">
    <source>
        <dbReference type="ARBA" id="ARBA00022741"/>
    </source>
</evidence>
<dbReference type="PROSITE" id="PS50862">
    <property type="entry name" value="AA_TRNA_LIGASE_II"/>
    <property type="match status" value="1"/>
</dbReference>
<evidence type="ECO:0000256" key="3">
    <source>
        <dbReference type="ARBA" id="ARBA00022840"/>
    </source>
</evidence>
<dbReference type="Proteomes" id="UP000292781">
    <property type="component" value="Unassembled WGS sequence"/>
</dbReference>
<dbReference type="Gene3D" id="3.30.930.10">
    <property type="entry name" value="Bira Bifunctional Protein, Domain 2"/>
    <property type="match status" value="1"/>
</dbReference>
<dbReference type="PANTHER" id="PTHR42918:SF6">
    <property type="entry name" value="ELONGATION FACTOR P--(R)-BETA-LYSINE LIGASE"/>
    <property type="match status" value="1"/>
</dbReference>
<dbReference type="InterPro" id="IPR018149">
    <property type="entry name" value="Lys-tRNA-synth_II_C"/>
</dbReference>
<reference evidence="6 7" key="1">
    <citation type="submission" date="2019-02" db="EMBL/GenBank/DDBJ databases">
        <title>Siculibacillus lacustris gen. nov., sp. nov., a new rosette-forming bacterium isolated from a freshwater crater lake (Lake St. Ana, Romania).</title>
        <authorList>
            <person name="Felfoldi T."/>
            <person name="Marton Z."/>
            <person name="Szabo A."/>
            <person name="Mentes A."/>
            <person name="Boka K."/>
            <person name="Marialigeti K."/>
            <person name="Mathe I."/>
            <person name="Koncz M."/>
            <person name="Schumann P."/>
            <person name="Toth E."/>
        </authorList>
    </citation>
    <scope>NUCLEOTIDE SEQUENCE [LARGE SCALE GENOMIC DNA]</scope>
    <source>
        <strain evidence="6 7">SA-279</strain>
    </source>
</reference>
<dbReference type="AlphaFoldDB" id="A0A4Q9VHW2"/>
<keyword evidence="1" id="KW-0436">Ligase</keyword>
<protein>
    <submittedName>
        <fullName evidence="6">EF-P lysine aminoacylase GenX</fullName>
    </submittedName>
</protein>
<dbReference type="RefSeq" id="WP_131310962.1">
    <property type="nucleotide sequence ID" value="NZ_SJFN01000031.1"/>
</dbReference>
<dbReference type="Pfam" id="PF00152">
    <property type="entry name" value="tRNA-synt_2"/>
    <property type="match status" value="1"/>
</dbReference>
<feature type="compositionally biased region" description="Pro residues" evidence="4">
    <location>
        <begin position="1"/>
        <end position="17"/>
    </location>
</feature>
<sequence length="367" mass="40636">MTPEAPRPPAPRTPDAPSPWWDRTRHADRRPLLLARNRIRSALRRHFEERGFTEVETAALQVSPGNEAHLHAFATTAIDADGSRRTMYLHTSPEFAMKKLIAAGETRIFDFARVWRNREATHRHAAEFTMLEWYRAGEPWQALMDDCTALLRLAAEAAGAPRLVHRGVSCDPFLLPRRLTVAEAFATHAGIDLFATLGSGAGAAPDRAALAAAARAAGLGIAADDGWSDIFSRILVDRIEPRLGIDRPTFLTEYPTHEAALARPCAHDGRVAERFELYVCGVELANGFGELTDPVEQRRRFEAEMDEKQRVYGERYPIDEAFLAALADMPATSGIALGFDRLVMLATGAPRLDDVAWTPVERAPDPR</sequence>
<dbReference type="NCBIfam" id="TIGR00462">
    <property type="entry name" value="genX"/>
    <property type="match status" value="1"/>
</dbReference>
<dbReference type="InterPro" id="IPR006195">
    <property type="entry name" value="aa-tRNA-synth_II"/>
</dbReference>
<dbReference type="GO" id="GO:0000049">
    <property type="term" value="F:tRNA binding"/>
    <property type="evidence" value="ECO:0007669"/>
    <property type="project" value="TreeGrafter"/>
</dbReference>
<comment type="caution">
    <text evidence="6">The sequence shown here is derived from an EMBL/GenBank/DDBJ whole genome shotgun (WGS) entry which is preliminary data.</text>
</comment>
<dbReference type="NCBIfam" id="NF006828">
    <property type="entry name" value="PRK09350.1"/>
    <property type="match status" value="1"/>
</dbReference>
<dbReference type="EMBL" id="SJFN01000031">
    <property type="protein sequence ID" value="TBW34757.1"/>
    <property type="molecule type" value="Genomic_DNA"/>
</dbReference>
<dbReference type="InterPro" id="IPR004525">
    <property type="entry name" value="EpmA"/>
</dbReference>
<dbReference type="GO" id="GO:0005524">
    <property type="term" value="F:ATP binding"/>
    <property type="evidence" value="ECO:0007669"/>
    <property type="project" value="UniProtKB-KW"/>
</dbReference>
<evidence type="ECO:0000256" key="4">
    <source>
        <dbReference type="SAM" id="MobiDB-lite"/>
    </source>
</evidence>
<evidence type="ECO:0000313" key="7">
    <source>
        <dbReference type="Proteomes" id="UP000292781"/>
    </source>
</evidence>
<keyword evidence="3" id="KW-0067">ATP-binding</keyword>
<gene>
    <name evidence="6" type="primary">genX</name>
    <name evidence="6" type="ORF">EYW49_17705</name>
</gene>
<dbReference type="GO" id="GO:0004824">
    <property type="term" value="F:lysine-tRNA ligase activity"/>
    <property type="evidence" value="ECO:0007669"/>
    <property type="project" value="InterPro"/>
</dbReference>
<dbReference type="GO" id="GO:0006430">
    <property type="term" value="P:lysyl-tRNA aminoacylation"/>
    <property type="evidence" value="ECO:0007669"/>
    <property type="project" value="InterPro"/>
</dbReference>
<dbReference type="OrthoDB" id="9801152at2"/>
<keyword evidence="7" id="KW-1185">Reference proteome</keyword>
<accession>A0A4Q9VHW2</accession>
<feature type="region of interest" description="Disordered" evidence="4">
    <location>
        <begin position="1"/>
        <end position="23"/>
    </location>
</feature>
<dbReference type="PRINTS" id="PR00982">
    <property type="entry name" value="TRNASYNTHLYS"/>
</dbReference>
<dbReference type="GO" id="GO:0005829">
    <property type="term" value="C:cytosol"/>
    <property type="evidence" value="ECO:0007669"/>
    <property type="project" value="TreeGrafter"/>
</dbReference>
<keyword evidence="2" id="KW-0547">Nucleotide-binding</keyword>
<dbReference type="InterPro" id="IPR045864">
    <property type="entry name" value="aa-tRNA-synth_II/BPL/LPL"/>
</dbReference>
<evidence type="ECO:0000259" key="5">
    <source>
        <dbReference type="PROSITE" id="PS50862"/>
    </source>
</evidence>
<evidence type="ECO:0000256" key="1">
    <source>
        <dbReference type="ARBA" id="ARBA00022598"/>
    </source>
</evidence>
<dbReference type="SUPFAM" id="SSF55681">
    <property type="entry name" value="Class II aaRS and biotin synthetases"/>
    <property type="match status" value="1"/>
</dbReference>
<organism evidence="6 7">
    <name type="scientific">Siculibacillus lacustris</name>
    <dbReference type="NCBI Taxonomy" id="1549641"/>
    <lineage>
        <taxon>Bacteria</taxon>
        <taxon>Pseudomonadati</taxon>
        <taxon>Pseudomonadota</taxon>
        <taxon>Alphaproteobacteria</taxon>
        <taxon>Hyphomicrobiales</taxon>
        <taxon>Ancalomicrobiaceae</taxon>
        <taxon>Siculibacillus</taxon>
    </lineage>
</organism>
<dbReference type="PANTHER" id="PTHR42918">
    <property type="entry name" value="LYSYL-TRNA SYNTHETASE"/>
    <property type="match status" value="1"/>
</dbReference>
<feature type="domain" description="Aminoacyl-transfer RNA synthetases class-II family profile" evidence="5">
    <location>
        <begin position="36"/>
        <end position="359"/>
    </location>
</feature>
<proteinExistence type="predicted"/>